<dbReference type="AlphaFoldDB" id="S0KFC6"/>
<dbReference type="RefSeq" id="WP_016182931.1">
    <property type="nucleotide sequence ID" value="NZ_JXKI01000049.1"/>
</dbReference>
<dbReference type="STRING" id="1121865.OMW_00768"/>
<sequence length="60" mass="6184">MIGKVLTAKGMSMSVADVISAMVASMPNDPYAVQKACGSLGGAKTHSFIDISNGVVTRIR</sequence>
<dbReference type="EMBL" id="ASWJ01000003">
    <property type="protein sequence ID" value="EOW87392.1"/>
    <property type="molecule type" value="Genomic_DNA"/>
</dbReference>
<reference evidence="1 2" key="1">
    <citation type="submission" date="2013-03" db="EMBL/GenBank/DDBJ databases">
        <title>The Genome Sequence of Enterococcus columbae ATCC_51263 (PacBio/Illumina hybrid assembly).</title>
        <authorList>
            <consortium name="The Broad Institute Genomics Platform"/>
            <consortium name="The Broad Institute Genome Sequencing Center for Infectious Disease"/>
            <person name="Earl A."/>
            <person name="Russ C."/>
            <person name="Gilmore M."/>
            <person name="Surin D."/>
            <person name="Walker B."/>
            <person name="Young S."/>
            <person name="Zeng Q."/>
            <person name="Gargeya S."/>
            <person name="Fitzgerald M."/>
            <person name="Haas B."/>
            <person name="Abouelleil A."/>
            <person name="Allen A.W."/>
            <person name="Alvarado L."/>
            <person name="Arachchi H.M."/>
            <person name="Berlin A.M."/>
            <person name="Chapman S.B."/>
            <person name="Gainer-Dewar J."/>
            <person name="Goldberg J."/>
            <person name="Griggs A."/>
            <person name="Gujja S."/>
            <person name="Hansen M."/>
            <person name="Howarth C."/>
            <person name="Imamovic A."/>
            <person name="Ireland A."/>
            <person name="Larimer J."/>
            <person name="McCowan C."/>
            <person name="Murphy C."/>
            <person name="Pearson M."/>
            <person name="Poon T.W."/>
            <person name="Priest M."/>
            <person name="Roberts A."/>
            <person name="Saif S."/>
            <person name="Shea T."/>
            <person name="Sisk P."/>
            <person name="Sykes S."/>
            <person name="Wortman J."/>
            <person name="Nusbaum C."/>
            <person name="Birren B."/>
        </authorList>
    </citation>
    <scope>NUCLEOTIDE SEQUENCE [LARGE SCALE GENOMIC DNA]</scope>
    <source>
        <strain evidence="1 2">ATCC 51263</strain>
    </source>
</reference>
<evidence type="ECO:0000313" key="1">
    <source>
        <dbReference type="EMBL" id="EOW87392.1"/>
    </source>
</evidence>
<keyword evidence="2" id="KW-1185">Reference proteome</keyword>
<accession>S0KFC6</accession>
<dbReference type="Proteomes" id="UP000014113">
    <property type="component" value="Unassembled WGS sequence"/>
</dbReference>
<organism evidence="1 2">
    <name type="scientific">Enterococcus columbae DSM 7374 = ATCC 51263</name>
    <dbReference type="NCBI Taxonomy" id="1121865"/>
    <lineage>
        <taxon>Bacteria</taxon>
        <taxon>Bacillati</taxon>
        <taxon>Bacillota</taxon>
        <taxon>Bacilli</taxon>
        <taxon>Lactobacillales</taxon>
        <taxon>Enterococcaceae</taxon>
        <taxon>Enterococcus</taxon>
    </lineage>
</organism>
<dbReference type="PATRIC" id="fig|1121865.3.peg.756"/>
<evidence type="ECO:0000313" key="2">
    <source>
        <dbReference type="Proteomes" id="UP000014113"/>
    </source>
</evidence>
<proteinExistence type="predicted"/>
<gene>
    <name evidence="1" type="ORF">I568_00436</name>
</gene>
<protein>
    <submittedName>
        <fullName evidence="1">Uncharacterized protein</fullName>
    </submittedName>
</protein>
<comment type="caution">
    <text evidence="1">The sequence shown here is derived from an EMBL/GenBank/DDBJ whole genome shotgun (WGS) entry which is preliminary data.</text>
</comment>
<name>S0KFC6_9ENTE</name>